<proteinExistence type="predicted"/>
<dbReference type="PROSITE" id="PS51125">
    <property type="entry name" value="NHL"/>
    <property type="match status" value="2"/>
</dbReference>
<dbReference type="PANTHER" id="PTHR10680">
    <property type="entry name" value="PEPTIDYL-GLYCINE ALPHA-AMIDATING MONOOXYGENASE"/>
    <property type="match status" value="1"/>
</dbReference>
<keyword evidence="3" id="KW-0325">Glycoprotein</keyword>
<gene>
    <name evidence="5" type="ORF">E8M01_26655</name>
</gene>
<dbReference type="Gene3D" id="2.40.10.500">
    <property type="match status" value="1"/>
</dbReference>
<evidence type="ECO:0000256" key="3">
    <source>
        <dbReference type="ARBA" id="ARBA00023180"/>
    </source>
</evidence>
<dbReference type="Proteomes" id="UP000298781">
    <property type="component" value="Chromosome"/>
</dbReference>
<evidence type="ECO:0000256" key="2">
    <source>
        <dbReference type="ARBA" id="ARBA00022737"/>
    </source>
</evidence>
<evidence type="ECO:0000256" key="1">
    <source>
        <dbReference type="ARBA" id="ARBA00022729"/>
    </source>
</evidence>
<feature type="repeat" description="NHL" evidence="4">
    <location>
        <begin position="119"/>
        <end position="151"/>
    </location>
</feature>
<protein>
    <recommendedName>
        <fullName evidence="7">Peptidase</fullName>
    </recommendedName>
</protein>
<evidence type="ECO:0000313" key="6">
    <source>
        <dbReference type="Proteomes" id="UP000298781"/>
    </source>
</evidence>
<name>A0A4D7BA57_9HYPH</name>
<dbReference type="EMBL" id="CP039690">
    <property type="protein sequence ID" value="QCI67490.1"/>
    <property type="molecule type" value="Genomic_DNA"/>
</dbReference>
<dbReference type="InterPro" id="IPR011042">
    <property type="entry name" value="6-blade_b-propeller_TolB-like"/>
</dbReference>
<keyword evidence="1" id="KW-0732">Signal</keyword>
<evidence type="ECO:0000256" key="4">
    <source>
        <dbReference type="PROSITE-ProRule" id="PRU00504"/>
    </source>
</evidence>
<evidence type="ECO:0000313" key="5">
    <source>
        <dbReference type="EMBL" id="QCI67490.1"/>
    </source>
</evidence>
<dbReference type="KEGG" id="pstg:E8M01_26655"/>
<dbReference type="Pfam" id="PF01436">
    <property type="entry name" value="NHL"/>
    <property type="match status" value="2"/>
</dbReference>
<dbReference type="RefSeq" id="WP_136962921.1">
    <property type="nucleotide sequence ID" value="NZ_CP039690.1"/>
</dbReference>
<accession>A0A4D7BA57</accession>
<dbReference type="OrthoDB" id="241638at2"/>
<sequence length="279" mass="30251">MSQELVTTDGVRHYAVERNWAKLPAGRDFGPISQVAVRRDGRVVVVRRAEPAVLVFAPDGQLEESWHHAQLPSVHGIAFDAGDNLFITSFDAHQVLRFDAGRNITLELGAFNRPSWSAPFNHPTDMAIAADGEIYVTDGYGNARVHRFGADGRLIGSWGEPGTAAGQFACPHAVWVTGDDRVIVLDRDNNRIQVFDRDGVFLAVWTGFTKPMDIWGDAAGDLFVSDQTPRIVRLGGDGQVKGAMRAFAAYPHGLSGDGAGNLFVAELQPSGLAKYRAIA</sequence>
<reference evidence="5 6" key="1">
    <citation type="submission" date="2019-04" db="EMBL/GenBank/DDBJ databases">
        <title>Phreatobacter aquaticus sp. nov.</title>
        <authorList>
            <person name="Choi A."/>
        </authorList>
    </citation>
    <scope>NUCLEOTIDE SEQUENCE [LARGE SCALE GENOMIC DNA]</scope>
    <source>
        <strain evidence="5 6">KCTC 52518</strain>
    </source>
</reference>
<organism evidence="5 6">
    <name type="scientific">Phreatobacter stygius</name>
    <dbReference type="NCBI Taxonomy" id="1940610"/>
    <lineage>
        <taxon>Bacteria</taxon>
        <taxon>Pseudomonadati</taxon>
        <taxon>Pseudomonadota</taxon>
        <taxon>Alphaproteobacteria</taxon>
        <taxon>Hyphomicrobiales</taxon>
        <taxon>Phreatobacteraceae</taxon>
        <taxon>Phreatobacter</taxon>
    </lineage>
</organism>
<keyword evidence="6" id="KW-1185">Reference proteome</keyword>
<dbReference type="PANTHER" id="PTHR10680:SF38">
    <property type="entry name" value="BLL1368 PROTEIN"/>
    <property type="match status" value="1"/>
</dbReference>
<keyword evidence="2" id="KW-0677">Repeat</keyword>
<dbReference type="Gene3D" id="2.120.10.30">
    <property type="entry name" value="TolB, C-terminal domain"/>
    <property type="match status" value="1"/>
</dbReference>
<dbReference type="InterPro" id="IPR001258">
    <property type="entry name" value="NHL_repeat"/>
</dbReference>
<dbReference type="SUPFAM" id="SSF101898">
    <property type="entry name" value="NHL repeat"/>
    <property type="match status" value="1"/>
</dbReference>
<dbReference type="AlphaFoldDB" id="A0A4D7BA57"/>
<feature type="repeat" description="NHL" evidence="4">
    <location>
        <begin position="159"/>
        <end position="198"/>
    </location>
</feature>
<evidence type="ECO:0008006" key="7">
    <source>
        <dbReference type="Google" id="ProtNLM"/>
    </source>
</evidence>